<organism evidence="3 4">
    <name type="scientific">Effrenium voratum</name>
    <dbReference type="NCBI Taxonomy" id="2562239"/>
    <lineage>
        <taxon>Eukaryota</taxon>
        <taxon>Sar</taxon>
        <taxon>Alveolata</taxon>
        <taxon>Dinophyceae</taxon>
        <taxon>Suessiales</taxon>
        <taxon>Symbiodiniaceae</taxon>
        <taxon>Effrenium</taxon>
    </lineage>
</organism>
<sequence>MKLSDQKNPIRQFYRVNIHEERAAAYIVRFIPFGLLLVTVCFLALGVYRSSSLLLWITATLNVAMWLWIVSVAVTCILGVRVAQDEISKADGQMCPEPTSDNQPEKQPETEPKGTPEGGRSQDKVRHIIAIPNYKEDKDILQVTLNSLIEARGSKDFIVVLAMEDREGLQGSQKAKELQAAFKDHFAEIILCFHPEGIKEMHLDGSWDPEVKGKASNVKFAVKKVCEDIQERSEYDVLTIIDADVILHPMYFHRINESFAKLKDEGNEEHTCTFWQAPQLPWRNLDESPAVSRVWGYISSLWEFGGVSGLLCGGHHMVFSGYSLPLNLAEQAQCWDGDIIAEDHHAFLKAWFYFVFESRKKEASSNALVRVRPVMLPAKSTSVVSPDGYWATWYERWNQAKRHAQGVAEFSFALLAAWDMLCSLPATSVGPGFLWQLFRVVLKPFMMHIVATLQAVSLAVLTCYWFASGRQIPGCPEQLMLTSTGDTLLCGLAGAWVLTWPIVIPFCFLLVANILMISICFVMPNAEKEKPKVASIWHSEDGGVKPWESWMLGPFQGSQHFKVLCIVVFEVLVCLGPIMAVYGVGVEILAYWNVMVRGNHFEYISAPKASKMDYGSMAIAQEAISKKAHTGGKQLASEENATSPEKTPEIP</sequence>
<keyword evidence="4" id="KW-1185">Reference proteome</keyword>
<reference evidence="3" key="1">
    <citation type="submission" date="2023-08" db="EMBL/GenBank/DDBJ databases">
        <authorList>
            <person name="Chen Y."/>
            <person name="Shah S."/>
            <person name="Dougan E. K."/>
            <person name="Thang M."/>
            <person name="Chan C."/>
        </authorList>
    </citation>
    <scope>NUCLEOTIDE SEQUENCE</scope>
</reference>
<feature type="transmembrane region" description="Helical" evidence="2">
    <location>
        <begin position="561"/>
        <end position="585"/>
    </location>
</feature>
<feature type="region of interest" description="Disordered" evidence="1">
    <location>
        <begin position="629"/>
        <end position="651"/>
    </location>
</feature>
<feature type="region of interest" description="Disordered" evidence="1">
    <location>
        <begin position="91"/>
        <end position="122"/>
    </location>
</feature>
<keyword evidence="2" id="KW-0472">Membrane</keyword>
<feature type="compositionally biased region" description="Basic and acidic residues" evidence="1">
    <location>
        <begin position="103"/>
        <end position="122"/>
    </location>
</feature>
<dbReference type="EMBL" id="CAUJNA010000701">
    <property type="protein sequence ID" value="CAJ1380307.1"/>
    <property type="molecule type" value="Genomic_DNA"/>
</dbReference>
<dbReference type="InterPro" id="IPR029044">
    <property type="entry name" value="Nucleotide-diphossugar_trans"/>
</dbReference>
<dbReference type="SUPFAM" id="SSF53448">
    <property type="entry name" value="Nucleotide-diphospho-sugar transferases"/>
    <property type="match status" value="1"/>
</dbReference>
<keyword evidence="2" id="KW-0812">Transmembrane</keyword>
<accession>A0AA36I3F5</accession>
<evidence type="ECO:0008006" key="5">
    <source>
        <dbReference type="Google" id="ProtNLM"/>
    </source>
</evidence>
<evidence type="ECO:0000313" key="4">
    <source>
        <dbReference type="Proteomes" id="UP001178507"/>
    </source>
</evidence>
<evidence type="ECO:0000256" key="1">
    <source>
        <dbReference type="SAM" id="MobiDB-lite"/>
    </source>
</evidence>
<keyword evidence="2" id="KW-1133">Transmembrane helix</keyword>
<feature type="transmembrane region" description="Helical" evidence="2">
    <location>
        <begin position="503"/>
        <end position="523"/>
    </location>
</feature>
<evidence type="ECO:0000313" key="3">
    <source>
        <dbReference type="EMBL" id="CAJ1380307.1"/>
    </source>
</evidence>
<dbReference type="PANTHER" id="PTHR36851:SF1">
    <property type="entry name" value="GLYCO_TRANS_2-LIKE DOMAIN-CONTAINING PROTEIN"/>
    <property type="match status" value="1"/>
</dbReference>
<feature type="transmembrane region" description="Helical" evidence="2">
    <location>
        <begin position="23"/>
        <end position="48"/>
    </location>
</feature>
<feature type="transmembrane region" description="Helical" evidence="2">
    <location>
        <begin position="446"/>
        <end position="467"/>
    </location>
</feature>
<feature type="transmembrane region" description="Helical" evidence="2">
    <location>
        <begin position="479"/>
        <end position="497"/>
    </location>
</feature>
<proteinExistence type="predicted"/>
<feature type="transmembrane region" description="Helical" evidence="2">
    <location>
        <begin position="54"/>
        <end position="80"/>
    </location>
</feature>
<protein>
    <recommendedName>
        <fullName evidence="5">Glycosyltransferase 2-like domain-containing protein</fullName>
    </recommendedName>
</protein>
<feature type="transmembrane region" description="Helical" evidence="2">
    <location>
        <begin position="406"/>
        <end position="426"/>
    </location>
</feature>
<dbReference type="PANTHER" id="PTHR36851">
    <property type="entry name" value="UNNAMED PRODUCT"/>
    <property type="match status" value="1"/>
</dbReference>
<dbReference type="Proteomes" id="UP001178507">
    <property type="component" value="Unassembled WGS sequence"/>
</dbReference>
<gene>
    <name evidence="3" type="ORF">EVOR1521_LOCUS8279</name>
</gene>
<dbReference type="AlphaFoldDB" id="A0AA36I3F5"/>
<evidence type="ECO:0000256" key="2">
    <source>
        <dbReference type="SAM" id="Phobius"/>
    </source>
</evidence>
<dbReference type="Gene3D" id="3.90.550.10">
    <property type="entry name" value="Spore Coat Polysaccharide Biosynthesis Protein SpsA, Chain A"/>
    <property type="match status" value="1"/>
</dbReference>
<name>A0AA36I3F5_9DINO</name>
<comment type="caution">
    <text evidence="3">The sequence shown here is derived from an EMBL/GenBank/DDBJ whole genome shotgun (WGS) entry which is preliminary data.</text>
</comment>